<evidence type="ECO:0008006" key="3">
    <source>
        <dbReference type="Google" id="ProtNLM"/>
    </source>
</evidence>
<keyword evidence="2" id="KW-1185">Reference proteome</keyword>
<organism evidence="1 2">
    <name type="scientific">Archangium gephyra</name>
    <dbReference type="NCBI Taxonomy" id="48"/>
    <lineage>
        <taxon>Bacteria</taxon>
        <taxon>Pseudomonadati</taxon>
        <taxon>Myxococcota</taxon>
        <taxon>Myxococcia</taxon>
        <taxon>Myxococcales</taxon>
        <taxon>Cystobacterineae</taxon>
        <taxon>Archangiaceae</taxon>
        <taxon>Archangium</taxon>
    </lineage>
</organism>
<dbReference type="RefSeq" id="WP_047854120.1">
    <property type="nucleotide sequence ID" value="NZ_CP011509.1"/>
</dbReference>
<dbReference type="EMBL" id="QUMU01000006">
    <property type="protein sequence ID" value="REG30788.1"/>
    <property type="molecule type" value="Genomic_DNA"/>
</dbReference>
<evidence type="ECO:0000313" key="2">
    <source>
        <dbReference type="Proteomes" id="UP000256345"/>
    </source>
</evidence>
<sequence length="255" mass="26352">MRSGLQGLLPVSVLLGVMTGGCWVLDPGIEVDPGYYPSEDDPPAGACASRLVPAGSVQTGPVSIDYGGGQVTVRSVHKVDVDAIEDRCVSRLELTVSLARGACPLRLVFGAGNGSFGGLTEVQLTADSACPGFLDAVEGVYSSPAGFAPWSYLGPQEVSEPQAPSVCLEPVRLGFPDRVIRLYRSSPSPAELAVNLEGLELNGRLLSTGDANGRCFDSSACGPGRHDGGDGWCVEPGSCSPGYHLSVTGDCVQEP</sequence>
<gene>
    <name evidence="1" type="ORF">ATI61_106258</name>
</gene>
<accession>A0ABX9K064</accession>
<dbReference type="Proteomes" id="UP000256345">
    <property type="component" value="Unassembled WGS sequence"/>
</dbReference>
<evidence type="ECO:0000313" key="1">
    <source>
        <dbReference type="EMBL" id="REG30788.1"/>
    </source>
</evidence>
<protein>
    <recommendedName>
        <fullName evidence="3">Lipoprotein</fullName>
    </recommendedName>
</protein>
<comment type="caution">
    <text evidence="1">The sequence shown here is derived from an EMBL/GenBank/DDBJ whole genome shotgun (WGS) entry which is preliminary data.</text>
</comment>
<proteinExistence type="predicted"/>
<dbReference type="PROSITE" id="PS51257">
    <property type="entry name" value="PROKAR_LIPOPROTEIN"/>
    <property type="match status" value="1"/>
</dbReference>
<reference evidence="1 2" key="1">
    <citation type="submission" date="2018-08" db="EMBL/GenBank/DDBJ databases">
        <title>Genomic Encyclopedia of Archaeal and Bacterial Type Strains, Phase II (KMG-II): from individual species to whole genera.</title>
        <authorList>
            <person name="Goeker M."/>
        </authorList>
    </citation>
    <scope>NUCLEOTIDE SEQUENCE [LARGE SCALE GENOMIC DNA]</scope>
    <source>
        <strain evidence="1 2">DSM 2261</strain>
    </source>
</reference>
<name>A0ABX9K064_9BACT</name>